<feature type="region of interest" description="Disordered" evidence="1">
    <location>
        <begin position="130"/>
        <end position="149"/>
    </location>
</feature>
<dbReference type="InterPro" id="IPR006640">
    <property type="entry name" value="SprT-like_domain"/>
</dbReference>
<dbReference type="Pfam" id="PF10979">
    <property type="entry name" value="DUF2786"/>
    <property type="match status" value="1"/>
</dbReference>
<feature type="domain" description="DUF7168" evidence="4">
    <location>
        <begin position="221"/>
        <end position="338"/>
    </location>
</feature>
<evidence type="ECO:0000313" key="5">
    <source>
        <dbReference type="EMBL" id="WXB09451.1"/>
    </source>
</evidence>
<dbReference type="RefSeq" id="WP_394839123.1">
    <property type="nucleotide sequence ID" value="NZ_CP089929.1"/>
</dbReference>
<reference evidence="5" key="1">
    <citation type="submission" date="2021-12" db="EMBL/GenBank/DDBJ databases">
        <title>Discovery of the Pendulisporaceae a myxobacterial family with distinct sporulation behavior and unique specialized metabolism.</title>
        <authorList>
            <person name="Garcia R."/>
            <person name="Popoff A."/>
            <person name="Bader C.D."/>
            <person name="Loehr J."/>
            <person name="Walesch S."/>
            <person name="Walt C."/>
            <person name="Boldt J."/>
            <person name="Bunk B."/>
            <person name="Haeckl F.J.F.P.J."/>
            <person name="Gunesch A.P."/>
            <person name="Birkelbach J."/>
            <person name="Nuebel U."/>
            <person name="Pietschmann T."/>
            <person name="Bach T."/>
            <person name="Mueller R."/>
        </authorList>
    </citation>
    <scope>NUCLEOTIDE SEQUENCE</scope>
    <source>
        <strain evidence="5">MSr11367</strain>
    </source>
</reference>
<dbReference type="InterPro" id="IPR055592">
    <property type="entry name" value="DUF7168"/>
</dbReference>
<evidence type="ECO:0000259" key="2">
    <source>
        <dbReference type="Pfam" id="PF10263"/>
    </source>
</evidence>
<dbReference type="Pfam" id="PF23771">
    <property type="entry name" value="DUF7168"/>
    <property type="match status" value="1"/>
</dbReference>
<dbReference type="Pfam" id="PF10263">
    <property type="entry name" value="SprT-like"/>
    <property type="match status" value="1"/>
</dbReference>
<accession>A0ABZ2LI55</accession>
<gene>
    <name evidence="5" type="ORF">LVJ94_19740</name>
</gene>
<sequence>MPSPESNANHANHANQANAELSAKLETALVRELFAVWKQINASYFGDALAAPTIELTRSQSVLGRWSHATRTLEISRPLLLSQPWGIVVEVLKHEMAHQYVSEVLGASDETPHGPAFRETCRRHGIDAKAAGMPTSSSDGGTGGTGAWGQSFADDREARVVERIARLLALAESPNVHEAEAATLAAQRLMLKYNLESRAIPRDYGFRHVGKPSGRVGESDRILAMLLGRFFFVEVIWVPVYRPAEGKRGSVLEICGTLSNLAIAEYVHAFLTHTSERLWEEHRRNYGIRSNRDRRTFLSGVMAGFADKLARESTVHKEEGLVWIKDGDLHGYFRRRHPYVRNVRYTGTRKNESFTHGREAGRRIVLRRGVEAAPSASSSKLSGRAVGLLPPKAR</sequence>
<dbReference type="InterPro" id="IPR024498">
    <property type="entry name" value="DUF2786"/>
</dbReference>
<evidence type="ECO:0000259" key="4">
    <source>
        <dbReference type="Pfam" id="PF23771"/>
    </source>
</evidence>
<name>A0ABZ2LI55_9BACT</name>
<feature type="region of interest" description="Disordered" evidence="1">
    <location>
        <begin position="375"/>
        <end position="394"/>
    </location>
</feature>
<evidence type="ECO:0000256" key="1">
    <source>
        <dbReference type="SAM" id="MobiDB-lite"/>
    </source>
</evidence>
<proteinExistence type="predicted"/>
<organism evidence="5 6">
    <name type="scientific">Pendulispora rubella</name>
    <dbReference type="NCBI Taxonomy" id="2741070"/>
    <lineage>
        <taxon>Bacteria</taxon>
        <taxon>Pseudomonadati</taxon>
        <taxon>Myxococcota</taxon>
        <taxon>Myxococcia</taxon>
        <taxon>Myxococcales</taxon>
        <taxon>Sorangiineae</taxon>
        <taxon>Pendulisporaceae</taxon>
        <taxon>Pendulispora</taxon>
    </lineage>
</organism>
<protein>
    <submittedName>
        <fullName evidence="5">DUF2786 domain-containing protein</fullName>
    </submittedName>
</protein>
<feature type="domain" description="SprT-like" evidence="2">
    <location>
        <begin position="36"/>
        <end position="124"/>
    </location>
</feature>
<feature type="domain" description="DUF2786" evidence="3">
    <location>
        <begin position="159"/>
        <end position="196"/>
    </location>
</feature>
<dbReference type="EMBL" id="CP089983">
    <property type="protein sequence ID" value="WXB09451.1"/>
    <property type="molecule type" value="Genomic_DNA"/>
</dbReference>
<evidence type="ECO:0000313" key="6">
    <source>
        <dbReference type="Proteomes" id="UP001374803"/>
    </source>
</evidence>
<keyword evidence="6" id="KW-1185">Reference proteome</keyword>
<evidence type="ECO:0000259" key="3">
    <source>
        <dbReference type="Pfam" id="PF10979"/>
    </source>
</evidence>
<dbReference type="Proteomes" id="UP001374803">
    <property type="component" value="Chromosome"/>
</dbReference>